<keyword evidence="3" id="KW-1185">Reference proteome</keyword>
<dbReference type="InterPro" id="IPR036691">
    <property type="entry name" value="Endo/exonu/phosph_ase_sf"/>
</dbReference>
<dbReference type="GO" id="GO:0003824">
    <property type="term" value="F:catalytic activity"/>
    <property type="evidence" value="ECO:0007669"/>
    <property type="project" value="InterPro"/>
</dbReference>
<dbReference type="Gene3D" id="3.60.10.10">
    <property type="entry name" value="Endonuclease/exonuclease/phosphatase"/>
    <property type="match status" value="1"/>
</dbReference>
<dbReference type="AlphaFoldDB" id="A0AAE0AFZ7"/>
<protein>
    <recommendedName>
        <fullName evidence="1">Endonuclease/exonuclease/phosphatase domain-containing protein</fullName>
    </recommendedName>
</protein>
<evidence type="ECO:0000313" key="3">
    <source>
        <dbReference type="Proteomes" id="UP001281410"/>
    </source>
</evidence>
<evidence type="ECO:0000313" key="2">
    <source>
        <dbReference type="EMBL" id="KAK3212592.1"/>
    </source>
</evidence>
<proteinExistence type="predicted"/>
<dbReference type="SUPFAM" id="SSF56219">
    <property type="entry name" value="DNase I-like"/>
    <property type="match status" value="1"/>
</dbReference>
<dbReference type="EMBL" id="JANJYJ010000005">
    <property type="protein sequence ID" value="KAK3212592.1"/>
    <property type="molecule type" value="Genomic_DNA"/>
</dbReference>
<dbReference type="PANTHER" id="PTHR35218:SF9">
    <property type="entry name" value="ENDONUCLEASE_EXONUCLEASE_PHOSPHATASE DOMAIN-CONTAINING PROTEIN"/>
    <property type="match status" value="1"/>
</dbReference>
<organism evidence="2 3">
    <name type="scientific">Dipteronia sinensis</name>
    <dbReference type="NCBI Taxonomy" id="43782"/>
    <lineage>
        <taxon>Eukaryota</taxon>
        <taxon>Viridiplantae</taxon>
        <taxon>Streptophyta</taxon>
        <taxon>Embryophyta</taxon>
        <taxon>Tracheophyta</taxon>
        <taxon>Spermatophyta</taxon>
        <taxon>Magnoliopsida</taxon>
        <taxon>eudicotyledons</taxon>
        <taxon>Gunneridae</taxon>
        <taxon>Pentapetalae</taxon>
        <taxon>rosids</taxon>
        <taxon>malvids</taxon>
        <taxon>Sapindales</taxon>
        <taxon>Sapindaceae</taxon>
        <taxon>Hippocastanoideae</taxon>
        <taxon>Acereae</taxon>
        <taxon>Dipteronia</taxon>
    </lineage>
</organism>
<dbReference type="Proteomes" id="UP001281410">
    <property type="component" value="Unassembled WGS sequence"/>
</dbReference>
<evidence type="ECO:0000259" key="1">
    <source>
        <dbReference type="Pfam" id="PF03372"/>
    </source>
</evidence>
<dbReference type="PANTHER" id="PTHR35218">
    <property type="entry name" value="RNASE H DOMAIN-CONTAINING PROTEIN"/>
    <property type="match status" value="1"/>
</dbReference>
<feature type="domain" description="Endonuclease/exonuclease/phosphatase" evidence="1">
    <location>
        <begin position="4"/>
        <end position="128"/>
    </location>
</feature>
<dbReference type="Pfam" id="PF03372">
    <property type="entry name" value="Exo_endo_phos"/>
    <property type="match status" value="1"/>
</dbReference>
<gene>
    <name evidence="2" type="ORF">Dsin_017298</name>
</gene>
<dbReference type="InterPro" id="IPR005135">
    <property type="entry name" value="Endo/exonuclease/phosphatase"/>
</dbReference>
<sequence>MIGLSWNVRGLGNPPAFAALKRLLKKQSPDFIFVSETKISGRKAAQIRDILVVYDVFYVDSNGSSGSLMLLWKKELVVTILSFSAGHIDARVHMEDGFLWRFSGFYGDPSPQSDLSNVPLMGSTRKWKRLAREGMIDRPLASSSSQA</sequence>
<accession>A0AAE0AFZ7</accession>
<reference evidence="2" key="1">
    <citation type="journal article" date="2023" name="Plant J.">
        <title>Genome sequences and population genomics provide insights into the demographic history, inbreeding, and mutation load of two 'living fossil' tree species of Dipteronia.</title>
        <authorList>
            <person name="Feng Y."/>
            <person name="Comes H.P."/>
            <person name="Chen J."/>
            <person name="Zhu S."/>
            <person name="Lu R."/>
            <person name="Zhang X."/>
            <person name="Li P."/>
            <person name="Qiu J."/>
            <person name="Olsen K.M."/>
            <person name="Qiu Y."/>
        </authorList>
    </citation>
    <scope>NUCLEOTIDE SEQUENCE</scope>
    <source>
        <strain evidence="2">NBL</strain>
    </source>
</reference>
<name>A0AAE0AFZ7_9ROSI</name>
<comment type="caution">
    <text evidence="2">The sequence shown here is derived from an EMBL/GenBank/DDBJ whole genome shotgun (WGS) entry which is preliminary data.</text>
</comment>